<keyword evidence="4" id="KW-1185">Reference proteome</keyword>
<feature type="region of interest" description="Disordered" evidence="1">
    <location>
        <begin position="1"/>
        <end position="23"/>
    </location>
</feature>
<evidence type="ECO:0000313" key="4">
    <source>
        <dbReference type="Proteomes" id="UP000305948"/>
    </source>
</evidence>
<evidence type="ECO:0000256" key="2">
    <source>
        <dbReference type="SAM" id="Phobius"/>
    </source>
</evidence>
<name>A0A5C3MVX3_9AGAM</name>
<gene>
    <name evidence="3" type="ORF">OE88DRAFT_1646609</name>
</gene>
<dbReference type="AlphaFoldDB" id="A0A5C3MVX3"/>
<keyword evidence="2" id="KW-1133">Transmembrane helix</keyword>
<dbReference type="Proteomes" id="UP000305948">
    <property type="component" value="Unassembled WGS sequence"/>
</dbReference>
<accession>A0A5C3MVX3</accession>
<feature type="compositionally biased region" description="Low complexity" evidence="1">
    <location>
        <begin position="7"/>
        <end position="23"/>
    </location>
</feature>
<keyword evidence="2" id="KW-0472">Membrane</keyword>
<feature type="transmembrane region" description="Helical" evidence="2">
    <location>
        <begin position="34"/>
        <end position="55"/>
    </location>
</feature>
<keyword evidence="2" id="KW-0812">Transmembrane</keyword>
<organism evidence="3 4">
    <name type="scientific">Heliocybe sulcata</name>
    <dbReference type="NCBI Taxonomy" id="5364"/>
    <lineage>
        <taxon>Eukaryota</taxon>
        <taxon>Fungi</taxon>
        <taxon>Dikarya</taxon>
        <taxon>Basidiomycota</taxon>
        <taxon>Agaricomycotina</taxon>
        <taxon>Agaricomycetes</taxon>
        <taxon>Gloeophyllales</taxon>
        <taxon>Gloeophyllaceae</taxon>
        <taxon>Heliocybe</taxon>
    </lineage>
</organism>
<protein>
    <submittedName>
        <fullName evidence="3">Uncharacterized protein</fullName>
    </submittedName>
</protein>
<evidence type="ECO:0000256" key="1">
    <source>
        <dbReference type="SAM" id="MobiDB-lite"/>
    </source>
</evidence>
<dbReference type="EMBL" id="ML213517">
    <property type="protein sequence ID" value="TFK49015.1"/>
    <property type="molecule type" value="Genomic_DNA"/>
</dbReference>
<reference evidence="3 4" key="1">
    <citation type="journal article" date="2019" name="Nat. Ecol. Evol.">
        <title>Megaphylogeny resolves global patterns of mushroom evolution.</title>
        <authorList>
            <person name="Varga T."/>
            <person name="Krizsan K."/>
            <person name="Foldi C."/>
            <person name="Dima B."/>
            <person name="Sanchez-Garcia M."/>
            <person name="Sanchez-Ramirez S."/>
            <person name="Szollosi G.J."/>
            <person name="Szarkandi J.G."/>
            <person name="Papp V."/>
            <person name="Albert L."/>
            <person name="Andreopoulos W."/>
            <person name="Angelini C."/>
            <person name="Antonin V."/>
            <person name="Barry K.W."/>
            <person name="Bougher N.L."/>
            <person name="Buchanan P."/>
            <person name="Buyck B."/>
            <person name="Bense V."/>
            <person name="Catcheside P."/>
            <person name="Chovatia M."/>
            <person name="Cooper J."/>
            <person name="Damon W."/>
            <person name="Desjardin D."/>
            <person name="Finy P."/>
            <person name="Geml J."/>
            <person name="Haridas S."/>
            <person name="Hughes K."/>
            <person name="Justo A."/>
            <person name="Karasinski D."/>
            <person name="Kautmanova I."/>
            <person name="Kiss B."/>
            <person name="Kocsube S."/>
            <person name="Kotiranta H."/>
            <person name="LaButti K.M."/>
            <person name="Lechner B.E."/>
            <person name="Liimatainen K."/>
            <person name="Lipzen A."/>
            <person name="Lukacs Z."/>
            <person name="Mihaltcheva S."/>
            <person name="Morgado L.N."/>
            <person name="Niskanen T."/>
            <person name="Noordeloos M.E."/>
            <person name="Ohm R.A."/>
            <person name="Ortiz-Santana B."/>
            <person name="Ovrebo C."/>
            <person name="Racz N."/>
            <person name="Riley R."/>
            <person name="Savchenko A."/>
            <person name="Shiryaev A."/>
            <person name="Soop K."/>
            <person name="Spirin V."/>
            <person name="Szebenyi C."/>
            <person name="Tomsovsky M."/>
            <person name="Tulloss R.E."/>
            <person name="Uehling J."/>
            <person name="Grigoriev I.V."/>
            <person name="Vagvolgyi C."/>
            <person name="Papp T."/>
            <person name="Martin F.M."/>
            <person name="Miettinen O."/>
            <person name="Hibbett D.S."/>
            <person name="Nagy L.G."/>
        </authorList>
    </citation>
    <scope>NUCLEOTIDE SEQUENCE [LARGE SCALE GENOMIC DNA]</scope>
    <source>
        <strain evidence="3 4">OMC1185</strain>
    </source>
</reference>
<evidence type="ECO:0000313" key="3">
    <source>
        <dbReference type="EMBL" id="TFK49015.1"/>
    </source>
</evidence>
<sequence length="276" mass="30261">MAVYARATVSSTSTPTSTSTPAPVVHYSPKTSSFLFGAILVAVAVLFAILGCFMAPRRLRRRRGMTQPTEASIIDDIAPAQEKKRPVFADVLATPASAPDWSWLKPLSARYMSHRSWGRRETSDGTRGRLAGARIRPTFHSRLFRRHNEVKSRHIEMEEVVVVDGVEVTVLIEMPSMQYSGSSGKQDGILQRDVAIGQSQIPITAKNEICLLNTFLDSAALERSQCYGHVVQKTLAGTLSLISSSKAEEDVTAEFSARFRHMAVVSASNPQIDGNK</sequence>
<proteinExistence type="predicted"/>